<dbReference type="RefSeq" id="WP_066236307.1">
    <property type="nucleotide sequence ID" value="NZ_LRFC01000001.1"/>
</dbReference>
<dbReference type="InterPro" id="IPR047928">
    <property type="entry name" value="Perm_prefix_1"/>
</dbReference>
<proteinExistence type="predicted"/>
<dbReference type="NCBIfam" id="NF038403">
    <property type="entry name" value="perm_prefix_1"/>
    <property type="match status" value="1"/>
</dbReference>
<comment type="caution">
    <text evidence="7">The sequence shown here is derived from an EMBL/GenBank/DDBJ whole genome shotgun (WGS) entry which is preliminary data.</text>
</comment>
<feature type="transmembrane region" description="Helical" evidence="6">
    <location>
        <begin position="163"/>
        <end position="187"/>
    </location>
</feature>
<dbReference type="AlphaFoldDB" id="A0A165P4Q5"/>
<evidence type="ECO:0000256" key="3">
    <source>
        <dbReference type="ARBA" id="ARBA00022960"/>
    </source>
</evidence>
<evidence type="ECO:0000313" key="7">
    <source>
        <dbReference type="EMBL" id="KZE68960.1"/>
    </source>
</evidence>
<evidence type="ECO:0000256" key="6">
    <source>
        <dbReference type="SAM" id="Phobius"/>
    </source>
</evidence>
<keyword evidence="7" id="KW-0132">Cell division</keyword>
<feature type="transmembrane region" description="Helical" evidence="6">
    <location>
        <begin position="138"/>
        <end position="157"/>
    </location>
</feature>
<evidence type="ECO:0000256" key="5">
    <source>
        <dbReference type="ARBA" id="ARBA00023136"/>
    </source>
</evidence>
<organism evidence="7 8">
    <name type="scientific">Fictibacillus phosphorivorans</name>
    <dbReference type="NCBI Taxonomy" id="1221500"/>
    <lineage>
        <taxon>Bacteria</taxon>
        <taxon>Bacillati</taxon>
        <taxon>Bacillota</taxon>
        <taxon>Bacilli</taxon>
        <taxon>Bacillales</taxon>
        <taxon>Fictibacillaceae</taxon>
        <taxon>Fictibacillus</taxon>
    </lineage>
</organism>
<evidence type="ECO:0000313" key="8">
    <source>
        <dbReference type="Proteomes" id="UP000076567"/>
    </source>
</evidence>
<feature type="transmembrane region" description="Helical" evidence="6">
    <location>
        <begin position="78"/>
        <end position="100"/>
    </location>
</feature>
<accession>A0A165P4Q5</accession>
<gene>
    <name evidence="7" type="ORF">AWM68_01440</name>
</gene>
<dbReference type="InterPro" id="IPR001182">
    <property type="entry name" value="FtsW/RodA"/>
</dbReference>
<dbReference type="Proteomes" id="UP000076567">
    <property type="component" value="Unassembled WGS sequence"/>
</dbReference>
<feature type="transmembrane region" description="Helical" evidence="6">
    <location>
        <begin position="106"/>
        <end position="126"/>
    </location>
</feature>
<dbReference type="GO" id="GO:0032153">
    <property type="term" value="C:cell division site"/>
    <property type="evidence" value="ECO:0007669"/>
    <property type="project" value="TreeGrafter"/>
</dbReference>
<feature type="transmembrane region" description="Helical" evidence="6">
    <location>
        <begin position="240"/>
        <end position="259"/>
    </location>
</feature>
<dbReference type="Pfam" id="PF01098">
    <property type="entry name" value="FTSW_RODA_SPOVE"/>
    <property type="match status" value="1"/>
</dbReference>
<dbReference type="GO" id="GO:0015648">
    <property type="term" value="F:lipid-linked peptidoglycan transporter activity"/>
    <property type="evidence" value="ECO:0007669"/>
    <property type="project" value="TreeGrafter"/>
</dbReference>
<dbReference type="OrthoDB" id="2192428at2"/>
<keyword evidence="7" id="KW-0131">Cell cycle</keyword>
<name>A0A165P4Q5_9BACL</name>
<feature type="transmembrane region" description="Helical" evidence="6">
    <location>
        <begin position="357"/>
        <end position="378"/>
    </location>
</feature>
<feature type="transmembrane region" description="Helical" evidence="6">
    <location>
        <begin position="217"/>
        <end position="233"/>
    </location>
</feature>
<keyword evidence="8" id="KW-1185">Reference proteome</keyword>
<evidence type="ECO:0000256" key="4">
    <source>
        <dbReference type="ARBA" id="ARBA00022989"/>
    </source>
</evidence>
<feature type="transmembrane region" description="Helical" evidence="6">
    <location>
        <begin position="390"/>
        <end position="412"/>
    </location>
</feature>
<dbReference type="GO" id="GO:0051301">
    <property type="term" value="P:cell division"/>
    <property type="evidence" value="ECO:0007669"/>
    <property type="project" value="UniProtKB-KW"/>
</dbReference>
<dbReference type="GO" id="GO:0008360">
    <property type="term" value="P:regulation of cell shape"/>
    <property type="evidence" value="ECO:0007669"/>
    <property type="project" value="UniProtKB-KW"/>
</dbReference>
<reference evidence="8" key="1">
    <citation type="submission" date="2016-01" db="EMBL/GenBank/DDBJ databases">
        <title>Draft genome of Chromobacterium sp. F49.</title>
        <authorList>
            <person name="Hong K.W."/>
        </authorList>
    </citation>
    <scope>NUCLEOTIDE SEQUENCE [LARGE SCALE GENOMIC DNA]</scope>
    <source>
        <strain evidence="8">P7IIIA</strain>
    </source>
</reference>
<dbReference type="EMBL" id="LRFC01000001">
    <property type="protein sequence ID" value="KZE68960.1"/>
    <property type="molecule type" value="Genomic_DNA"/>
</dbReference>
<protein>
    <submittedName>
        <fullName evidence="7">Cell division protein FtsW</fullName>
    </submittedName>
</protein>
<evidence type="ECO:0000256" key="2">
    <source>
        <dbReference type="ARBA" id="ARBA00022692"/>
    </source>
</evidence>
<feature type="transmembrane region" description="Helical" evidence="6">
    <location>
        <begin position="324"/>
        <end position="345"/>
    </location>
</feature>
<sequence length="418" mass="47511">MEDHRRSFLREVTSQIHSKEARKHVSYELNHHVKEAKKVWINKGFTEKEAEQKAIEQMGSPVTLGIQLNKIHRPRVDWLLIGLVGAILLLGFLPLVSLGYGNSFLIMRKVVCVLMGMTFTIGLMFVEYRKLQKYGWMFYSAGSLLLLTLFLFSNTIINGIPHINIGPLSIESLFALPFFMAAWACFFNRDSFKVWHFVLLFLFSLLLFVQIPSLSTTYLYFAMVLSMLWWSKFSFGQKASVSAITIVSLILTGILTWKYQSNYIKDRIMGFLQPEKDAEGAGYLVLHIKEVMSKAGWFGGRNGVQNFIPEAHTDLVFVSITYHFGWLAAIIIAFILSLVLARMIMVTQQVKDSFGKLLIIGGVALFLFQMVSNIGMAFGFFPLTTMSLPFISYGLMPILLNSILMGVVLSVYRRKNLL</sequence>
<comment type="subcellular location">
    <subcellularLocation>
        <location evidence="1">Membrane</location>
        <topology evidence="1">Multi-pass membrane protein</topology>
    </subcellularLocation>
</comment>
<evidence type="ECO:0000256" key="1">
    <source>
        <dbReference type="ARBA" id="ARBA00004141"/>
    </source>
</evidence>
<dbReference type="PANTHER" id="PTHR30474">
    <property type="entry name" value="CELL CYCLE PROTEIN"/>
    <property type="match status" value="1"/>
</dbReference>
<keyword evidence="4 6" id="KW-1133">Transmembrane helix</keyword>
<keyword evidence="5 6" id="KW-0472">Membrane</keyword>
<keyword evidence="2 6" id="KW-0812">Transmembrane</keyword>
<dbReference type="PANTHER" id="PTHR30474:SF1">
    <property type="entry name" value="PEPTIDOGLYCAN GLYCOSYLTRANSFERASE MRDB"/>
    <property type="match status" value="1"/>
</dbReference>
<feature type="transmembrane region" description="Helical" evidence="6">
    <location>
        <begin position="194"/>
        <end position="211"/>
    </location>
</feature>
<dbReference type="GO" id="GO:0005886">
    <property type="term" value="C:plasma membrane"/>
    <property type="evidence" value="ECO:0007669"/>
    <property type="project" value="TreeGrafter"/>
</dbReference>
<keyword evidence="3" id="KW-0133">Cell shape</keyword>